<organism evidence="1 2">
    <name type="scientific">Riccia fluitans</name>
    <dbReference type="NCBI Taxonomy" id="41844"/>
    <lineage>
        <taxon>Eukaryota</taxon>
        <taxon>Viridiplantae</taxon>
        <taxon>Streptophyta</taxon>
        <taxon>Embryophyta</taxon>
        <taxon>Marchantiophyta</taxon>
        <taxon>Marchantiopsida</taxon>
        <taxon>Marchantiidae</taxon>
        <taxon>Marchantiales</taxon>
        <taxon>Ricciaceae</taxon>
        <taxon>Riccia</taxon>
    </lineage>
</organism>
<sequence>MDKIARLLNNCDLLSGNSDIDIWAEIEQCLINDNDDSELFKNTLLEEIEQAMDAVLLQEPTIEFEEDEAETTLAHDGIDQRDVILQSLESAISLDVNMSELKSLSYLSSAHINQAKVALFTLYRILQTGWFAITRERFENSRQMTLFNYL</sequence>
<protein>
    <submittedName>
        <fullName evidence="1">Uncharacterized protein</fullName>
    </submittedName>
</protein>
<gene>
    <name evidence="1" type="ORF">R1flu_009755</name>
</gene>
<name>A0ABD1Z3U1_9MARC</name>
<dbReference type="EMBL" id="JBHFFA010000002">
    <property type="protein sequence ID" value="KAL2642168.1"/>
    <property type="molecule type" value="Genomic_DNA"/>
</dbReference>
<evidence type="ECO:0000313" key="1">
    <source>
        <dbReference type="EMBL" id="KAL2642168.1"/>
    </source>
</evidence>
<proteinExistence type="predicted"/>
<keyword evidence="2" id="KW-1185">Reference proteome</keyword>
<accession>A0ABD1Z3U1</accession>
<reference evidence="1 2" key="1">
    <citation type="submission" date="2024-09" db="EMBL/GenBank/DDBJ databases">
        <title>Chromosome-scale assembly of Riccia fluitans.</title>
        <authorList>
            <person name="Paukszto L."/>
            <person name="Sawicki J."/>
            <person name="Karawczyk K."/>
            <person name="Piernik-Szablinska J."/>
            <person name="Szczecinska M."/>
            <person name="Mazdziarz M."/>
        </authorList>
    </citation>
    <scope>NUCLEOTIDE SEQUENCE [LARGE SCALE GENOMIC DNA]</scope>
    <source>
        <strain evidence="1">Rf_01</strain>
        <tissue evidence="1">Aerial parts of the thallus</tissue>
    </source>
</reference>
<dbReference type="Proteomes" id="UP001605036">
    <property type="component" value="Unassembled WGS sequence"/>
</dbReference>
<comment type="caution">
    <text evidence="1">The sequence shown here is derived from an EMBL/GenBank/DDBJ whole genome shotgun (WGS) entry which is preliminary data.</text>
</comment>
<dbReference type="AlphaFoldDB" id="A0ABD1Z3U1"/>
<evidence type="ECO:0000313" key="2">
    <source>
        <dbReference type="Proteomes" id="UP001605036"/>
    </source>
</evidence>